<dbReference type="EMBL" id="JMCG01000001">
    <property type="protein sequence ID" value="KGK11939.1"/>
    <property type="molecule type" value="Genomic_DNA"/>
</dbReference>
<evidence type="ECO:0000313" key="1">
    <source>
        <dbReference type="EMBL" id="KGK11939.1"/>
    </source>
</evidence>
<dbReference type="Proteomes" id="UP000029994">
    <property type="component" value="Unassembled WGS sequence"/>
</dbReference>
<dbReference type="AlphaFoldDB" id="A0A099LWA5"/>
<keyword evidence="2" id="KW-1185">Reference proteome</keyword>
<reference evidence="1 2" key="1">
    <citation type="submission" date="2014-04" db="EMBL/GenBank/DDBJ databases">
        <title>Genome sequencing of Vibrio navarrensis strains.</title>
        <authorList>
            <person name="Gladney L.M."/>
            <person name="Katz L.S."/>
            <person name="Marino-Ramirez L."/>
            <person name="Jordan I.K."/>
        </authorList>
    </citation>
    <scope>NUCLEOTIDE SEQUENCE [LARGE SCALE GENOMIC DNA]</scope>
    <source>
        <strain evidence="1 2">ATCC 51183</strain>
    </source>
</reference>
<evidence type="ECO:0000313" key="2">
    <source>
        <dbReference type="Proteomes" id="UP000029994"/>
    </source>
</evidence>
<dbReference type="RefSeq" id="WP_039427576.1">
    <property type="nucleotide sequence ID" value="NZ_CP051102.1"/>
</dbReference>
<dbReference type="GeneID" id="43683835"/>
<sequence>MHIESPLVASKNQWLHDQVECEFPTKESLEGLALYQRSLSERTLQPLSCSLEKSDDELEHFLVDFHRLTILFSILQSKRWASEAERALIVEFLTQIILAPEHALYVSFSAGEPVGAAMLTYGDDQLLVSDVIYRDKTKLEEIEKYVAELVATVQKESPAPTSILLEA</sequence>
<comment type="caution">
    <text evidence="1">The sequence shown here is derived from an EMBL/GenBank/DDBJ whole genome shotgun (WGS) entry which is preliminary data.</text>
</comment>
<dbReference type="eggNOG" id="ENOG5031PJR">
    <property type="taxonomic scope" value="Bacteria"/>
</dbReference>
<evidence type="ECO:0008006" key="3">
    <source>
        <dbReference type="Google" id="ProtNLM"/>
    </source>
</evidence>
<accession>A0A099LWA5</accession>
<protein>
    <recommendedName>
        <fullName evidence="3">Flavodoxin</fullName>
    </recommendedName>
</protein>
<organism evidence="1 2">
    <name type="scientific">Vibrio navarrensis</name>
    <dbReference type="NCBI Taxonomy" id="29495"/>
    <lineage>
        <taxon>Bacteria</taxon>
        <taxon>Pseudomonadati</taxon>
        <taxon>Pseudomonadota</taxon>
        <taxon>Gammaproteobacteria</taxon>
        <taxon>Vibrionales</taxon>
        <taxon>Vibrionaceae</taxon>
        <taxon>Vibrio</taxon>
    </lineage>
</organism>
<name>A0A099LWA5_9VIBR</name>
<gene>
    <name evidence="1" type="ORF">EA26_11715</name>
</gene>
<proteinExistence type="predicted"/>
<dbReference type="STRING" id="29495.EA26_11715"/>